<protein>
    <submittedName>
        <fullName evidence="5">G2mitotic-specific cyclin-2</fullName>
    </submittedName>
</protein>
<reference evidence="5" key="1">
    <citation type="submission" date="2016-11" db="EMBL/GenBank/DDBJ databases">
        <title>The genome of Nicotiana attenuata.</title>
        <authorList>
            <person name="Xu S."/>
            <person name="Brockmoeller T."/>
            <person name="Gaquerel E."/>
            <person name="Navarro A."/>
            <person name="Kuhl H."/>
            <person name="Gase K."/>
            <person name="Ling Z."/>
            <person name="Zhou W."/>
            <person name="Kreitzer C."/>
            <person name="Stanke M."/>
            <person name="Tang H."/>
            <person name="Lyons E."/>
            <person name="Pandey P."/>
            <person name="Pandey S.P."/>
            <person name="Timmermann B."/>
            <person name="Baldwin I.T."/>
        </authorList>
    </citation>
    <scope>NUCLEOTIDE SEQUENCE [LARGE SCALE GENOMIC DNA]</scope>
    <source>
        <strain evidence="5">UT</strain>
    </source>
</reference>
<dbReference type="Gene3D" id="1.10.472.10">
    <property type="entry name" value="Cyclin-like"/>
    <property type="match status" value="1"/>
</dbReference>
<dbReference type="AlphaFoldDB" id="A0A1J6HX00"/>
<gene>
    <name evidence="5" type="primary">CCNB2</name>
    <name evidence="5" type="ORF">A4A49_60692</name>
</gene>
<evidence type="ECO:0000259" key="3">
    <source>
        <dbReference type="SMART" id="SM00385"/>
    </source>
</evidence>
<dbReference type="GO" id="GO:0051301">
    <property type="term" value="P:cell division"/>
    <property type="evidence" value="ECO:0007669"/>
    <property type="project" value="UniProtKB-KW"/>
</dbReference>
<dbReference type="Proteomes" id="UP000187609">
    <property type="component" value="Unassembled WGS sequence"/>
</dbReference>
<dbReference type="InterPro" id="IPR036915">
    <property type="entry name" value="Cyclin-like_sf"/>
</dbReference>
<keyword evidence="1" id="KW-0132">Cell division</keyword>
<dbReference type="SMART" id="SM01332">
    <property type="entry name" value="Cyclin_C"/>
    <property type="match status" value="1"/>
</dbReference>
<keyword evidence="6" id="KW-1185">Reference proteome</keyword>
<evidence type="ECO:0000259" key="4">
    <source>
        <dbReference type="SMART" id="SM01332"/>
    </source>
</evidence>
<dbReference type="OMA" id="TCKYEEV"/>
<keyword evidence="2" id="KW-0131">Cell cycle</keyword>
<feature type="domain" description="Cyclin-like" evidence="3">
    <location>
        <begin position="40"/>
        <end position="110"/>
    </location>
</feature>
<sequence>MLLACKYVEVSVPLVEDFVFIGKNNDQDMQFNMSVPTAYVLMRRYLKAVQSNRKLKLMSFFLVELCLVEYEMLKFPPSLIATAAIYTAQTTLYGVQQWNQLMECSRSIVSYHQKAAT</sequence>
<dbReference type="PANTHER" id="PTHR10177">
    <property type="entry name" value="CYCLINS"/>
    <property type="match status" value="1"/>
</dbReference>
<dbReference type="InterPro" id="IPR039361">
    <property type="entry name" value="Cyclin"/>
</dbReference>
<dbReference type="SMART" id="SM00385">
    <property type="entry name" value="CYCLIN"/>
    <property type="match status" value="1"/>
</dbReference>
<evidence type="ECO:0000313" key="6">
    <source>
        <dbReference type="Proteomes" id="UP000187609"/>
    </source>
</evidence>
<dbReference type="SMR" id="A0A1J6HX00"/>
<dbReference type="SUPFAM" id="SSF47954">
    <property type="entry name" value="Cyclin-like"/>
    <property type="match status" value="1"/>
</dbReference>
<evidence type="ECO:0000313" key="5">
    <source>
        <dbReference type="EMBL" id="OIS97364.1"/>
    </source>
</evidence>
<name>A0A1J6HX00_NICAT</name>
<feature type="domain" description="Cyclin C-terminal" evidence="4">
    <location>
        <begin position="36"/>
        <end position="117"/>
    </location>
</feature>
<dbReference type="EMBL" id="MJEQ01037193">
    <property type="protein sequence ID" value="OIS97364.1"/>
    <property type="molecule type" value="Genomic_DNA"/>
</dbReference>
<evidence type="ECO:0000256" key="2">
    <source>
        <dbReference type="ARBA" id="ARBA00023306"/>
    </source>
</evidence>
<evidence type="ECO:0000256" key="1">
    <source>
        <dbReference type="ARBA" id="ARBA00022618"/>
    </source>
</evidence>
<dbReference type="Gramene" id="OIS97364">
    <property type="protein sequence ID" value="OIS97364"/>
    <property type="gene ID" value="A4A49_60692"/>
</dbReference>
<proteinExistence type="predicted"/>
<dbReference type="Pfam" id="PF02984">
    <property type="entry name" value="Cyclin_C"/>
    <property type="match status" value="1"/>
</dbReference>
<dbReference type="STRING" id="49451.A0A1J6HX00"/>
<dbReference type="InterPro" id="IPR004367">
    <property type="entry name" value="Cyclin_C-dom"/>
</dbReference>
<dbReference type="InterPro" id="IPR013763">
    <property type="entry name" value="Cyclin-like_dom"/>
</dbReference>
<accession>A0A1J6HX00</accession>
<comment type="caution">
    <text evidence="5">The sequence shown here is derived from an EMBL/GenBank/DDBJ whole genome shotgun (WGS) entry which is preliminary data.</text>
</comment>
<organism evidence="5 6">
    <name type="scientific">Nicotiana attenuata</name>
    <name type="common">Coyote tobacco</name>
    <dbReference type="NCBI Taxonomy" id="49451"/>
    <lineage>
        <taxon>Eukaryota</taxon>
        <taxon>Viridiplantae</taxon>
        <taxon>Streptophyta</taxon>
        <taxon>Embryophyta</taxon>
        <taxon>Tracheophyta</taxon>
        <taxon>Spermatophyta</taxon>
        <taxon>Magnoliopsida</taxon>
        <taxon>eudicotyledons</taxon>
        <taxon>Gunneridae</taxon>
        <taxon>Pentapetalae</taxon>
        <taxon>asterids</taxon>
        <taxon>lamiids</taxon>
        <taxon>Solanales</taxon>
        <taxon>Solanaceae</taxon>
        <taxon>Nicotianoideae</taxon>
        <taxon>Nicotianeae</taxon>
        <taxon>Nicotiana</taxon>
    </lineage>
</organism>